<dbReference type="Pfam" id="PF13561">
    <property type="entry name" value="adh_short_C2"/>
    <property type="match status" value="1"/>
</dbReference>
<dbReference type="Gene3D" id="3.40.50.720">
    <property type="entry name" value="NAD(P)-binding Rossmann-like Domain"/>
    <property type="match status" value="1"/>
</dbReference>
<proteinExistence type="inferred from homology"/>
<dbReference type="EMBL" id="JAROCG010000001">
    <property type="protein sequence ID" value="MDN4609886.1"/>
    <property type="molecule type" value="Genomic_DNA"/>
</dbReference>
<keyword evidence="4" id="KW-1185">Reference proteome</keyword>
<dbReference type="SUPFAM" id="SSF51735">
    <property type="entry name" value="NAD(P)-binding Rossmann-fold domains"/>
    <property type="match status" value="1"/>
</dbReference>
<name>A0ABT8JZ65_9MICC</name>
<dbReference type="CDD" id="cd05233">
    <property type="entry name" value="SDR_c"/>
    <property type="match status" value="1"/>
</dbReference>
<evidence type="ECO:0000256" key="2">
    <source>
        <dbReference type="ARBA" id="ARBA00023002"/>
    </source>
</evidence>
<evidence type="ECO:0000313" key="4">
    <source>
        <dbReference type="Proteomes" id="UP001174209"/>
    </source>
</evidence>
<dbReference type="InterPro" id="IPR036291">
    <property type="entry name" value="NAD(P)-bd_dom_sf"/>
</dbReference>
<dbReference type="PANTHER" id="PTHR43669">
    <property type="entry name" value="5-KETO-D-GLUCONATE 5-REDUCTASE"/>
    <property type="match status" value="1"/>
</dbReference>
<dbReference type="PRINTS" id="PR00081">
    <property type="entry name" value="GDHRDH"/>
</dbReference>
<comment type="similarity">
    <text evidence="1">Belongs to the short-chain dehydrogenases/reductases (SDR) family.</text>
</comment>
<dbReference type="InterPro" id="IPR002347">
    <property type="entry name" value="SDR_fam"/>
</dbReference>
<evidence type="ECO:0000313" key="3">
    <source>
        <dbReference type="EMBL" id="MDN4609886.1"/>
    </source>
</evidence>
<sequence>MDARLSGKTALVTGAATGIGKAIADRFIAEGARVVYADRDAEGAQRAARGPGALAVTMDISDEPSVEAGYARLSEAGWELDIVVANAGVQLFGRDAPIADLDLATWRQTVDVNLTGTFLTIKHGVRALRAHGRGGSVILTGSPTALNGEGADFTAYSSSKAGMHGLARAVAGAYARENIRVNTVVPGYTETTLVSAISDDPASRAAIVSRIPLGRAGSPRDVEGAMVFLASDDGAFATGAEFRVDGGMTTL</sequence>
<dbReference type="PANTHER" id="PTHR43669:SF3">
    <property type="entry name" value="ALCOHOL DEHYDROGENASE, PUTATIVE (AFU_ORTHOLOGUE AFUA_3G03445)-RELATED"/>
    <property type="match status" value="1"/>
</dbReference>
<keyword evidence="2" id="KW-0560">Oxidoreductase</keyword>
<dbReference type="InterPro" id="IPR020904">
    <property type="entry name" value="Sc_DH/Rdtase_CS"/>
</dbReference>
<protein>
    <submittedName>
        <fullName evidence="3">SDR family NAD(P)-dependent oxidoreductase</fullName>
    </submittedName>
</protein>
<dbReference type="PROSITE" id="PS00061">
    <property type="entry name" value="ADH_SHORT"/>
    <property type="match status" value="1"/>
</dbReference>
<accession>A0ABT8JZ65</accession>
<organism evidence="3 4">
    <name type="scientific">Arthrobacter burdickii</name>
    <dbReference type="NCBI Taxonomy" id="3035920"/>
    <lineage>
        <taxon>Bacteria</taxon>
        <taxon>Bacillati</taxon>
        <taxon>Actinomycetota</taxon>
        <taxon>Actinomycetes</taxon>
        <taxon>Micrococcales</taxon>
        <taxon>Micrococcaceae</taxon>
        <taxon>Arthrobacter</taxon>
    </lineage>
</organism>
<gene>
    <name evidence="3" type="ORF">P5G52_03310</name>
</gene>
<dbReference type="RefSeq" id="WP_301224651.1">
    <property type="nucleotide sequence ID" value="NZ_JAROCG010000001.1"/>
</dbReference>
<comment type="caution">
    <text evidence="3">The sequence shown here is derived from an EMBL/GenBank/DDBJ whole genome shotgun (WGS) entry which is preliminary data.</text>
</comment>
<dbReference type="Proteomes" id="UP001174209">
    <property type="component" value="Unassembled WGS sequence"/>
</dbReference>
<evidence type="ECO:0000256" key="1">
    <source>
        <dbReference type="ARBA" id="ARBA00006484"/>
    </source>
</evidence>
<reference evidence="3" key="1">
    <citation type="submission" date="2023-06" db="EMBL/GenBank/DDBJ databases">
        <title>MT1 and MT2 Draft Genomes of Novel Species.</title>
        <authorList>
            <person name="Venkateswaran K."/>
        </authorList>
    </citation>
    <scope>NUCLEOTIDE SEQUENCE</scope>
    <source>
        <strain evidence="3">IIF3SC-B10</strain>
    </source>
</reference>